<dbReference type="Proteomes" id="UP000196158">
    <property type="component" value="Unassembled WGS sequence"/>
</dbReference>
<protein>
    <submittedName>
        <fullName evidence="1">Uncharacterized protein</fullName>
    </submittedName>
</protein>
<dbReference type="EMBL" id="FXLY01000012">
    <property type="protein sequence ID" value="SMN22515.1"/>
    <property type="molecule type" value="Genomic_DNA"/>
</dbReference>
<organism evidence="1 2">
    <name type="scientific">Maudiozyma saulgeensis</name>
    <dbReference type="NCBI Taxonomy" id="1789683"/>
    <lineage>
        <taxon>Eukaryota</taxon>
        <taxon>Fungi</taxon>
        <taxon>Dikarya</taxon>
        <taxon>Ascomycota</taxon>
        <taxon>Saccharomycotina</taxon>
        <taxon>Saccharomycetes</taxon>
        <taxon>Saccharomycetales</taxon>
        <taxon>Saccharomycetaceae</taxon>
        <taxon>Maudiozyma</taxon>
    </lineage>
</organism>
<dbReference type="AlphaFoldDB" id="A0A1X7RA56"/>
<reference evidence="1 2" key="1">
    <citation type="submission" date="2017-04" db="EMBL/GenBank/DDBJ databases">
        <authorList>
            <person name="Afonso C.L."/>
            <person name="Miller P.J."/>
            <person name="Scott M.A."/>
            <person name="Spackman E."/>
            <person name="Goraichik I."/>
            <person name="Dimitrov K.M."/>
            <person name="Suarez D.L."/>
            <person name="Swayne D.E."/>
        </authorList>
    </citation>
    <scope>NUCLEOTIDE SEQUENCE [LARGE SCALE GENOMIC DNA]</scope>
</reference>
<name>A0A1X7RA56_9SACH</name>
<evidence type="ECO:0000313" key="2">
    <source>
        <dbReference type="Proteomes" id="UP000196158"/>
    </source>
</evidence>
<keyword evidence="2" id="KW-1185">Reference proteome</keyword>
<accession>A0A1X7RA56</accession>
<sequence>MFQLRRYTDHHINQFRKFQIRKIKRDLCSSVEGGCAAVCACCPPEHTAVCGKRLAGPSTNTQFSTTETHVMAAAASEGRAGRAEQLAEAVFCAAIESGNYSGNVWVWAGLRALGCFSLPDWDAVDVRLPFLSVFFRVWRSREHGPGLVWSGD</sequence>
<evidence type="ECO:0000313" key="1">
    <source>
        <dbReference type="EMBL" id="SMN22515.1"/>
    </source>
</evidence>
<proteinExistence type="predicted"/>
<gene>
    <name evidence="1" type="ORF">KASA_0G01188G</name>
</gene>